<organism evidence="8 9">
    <name type="scientific">Emiliania huxleyi (strain CCMP1516)</name>
    <dbReference type="NCBI Taxonomy" id="280463"/>
    <lineage>
        <taxon>Eukaryota</taxon>
        <taxon>Haptista</taxon>
        <taxon>Haptophyta</taxon>
        <taxon>Prymnesiophyceae</taxon>
        <taxon>Isochrysidales</taxon>
        <taxon>Noelaerhabdaceae</taxon>
        <taxon>Emiliania</taxon>
    </lineage>
</organism>
<dbReference type="EnsemblProtists" id="EOD41290">
    <property type="protein sequence ID" value="EOD41290"/>
    <property type="gene ID" value="EMIHUDRAFT_448739"/>
</dbReference>
<dbReference type="KEGG" id="ehx:EMIHUDRAFT_448739"/>
<evidence type="ECO:0000256" key="5">
    <source>
        <dbReference type="ARBA" id="ARBA00023128"/>
    </source>
</evidence>
<evidence type="ECO:0000313" key="8">
    <source>
        <dbReference type="EnsemblProtists" id="EOD41290"/>
    </source>
</evidence>
<dbReference type="Pfam" id="PF10236">
    <property type="entry name" value="DAP3"/>
    <property type="match status" value="1"/>
</dbReference>
<keyword evidence="3" id="KW-0809">Transit peptide</keyword>
<dbReference type="GO" id="GO:0003735">
    <property type="term" value="F:structural constituent of ribosome"/>
    <property type="evidence" value="ECO:0007669"/>
    <property type="project" value="TreeGrafter"/>
</dbReference>
<evidence type="ECO:0000256" key="3">
    <source>
        <dbReference type="ARBA" id="ARBA00022946"/>
    </source>
</evidence>
<evidence type="ECO:0000256" key="6">
    <source>
        <dbReference type="ARBA" id="ARBA00023274"/>
    </source>
</evidence>
<proteinExistence type="inferred from homology"/>
<dbReference type="AlphaFoldDB" id="A0A0D3KZV5"/>
<dbReference type="HOGENOM" id="CLU_777131_0_0_1"/>
<dbReference type="Proteomes" id="UP000013827">
    <property type="component" value="Unassembled WGS sequence"/>
</dbReference>
<evidence type="ECO:0000256" key="1">
    <source>
        <dbReference type="ARBA" id="ARBA00004173"/>
    </source>
</evidence>
<evidence type="ECO:0000313" key="9">
    <source>
        <dbReference type="Proteomes" id="UP000013827"/>
    </source>
</evidence>
<reference evidence="8" key="2">
    <citation type="submission" date="2024-10" db="UniProtKB">
        <authorList>
            <consortium name="EnsemblProtists"/>
        </authorList>
    </citation>
    <scope>IDENTIFICATION</scope>
</reference>
<sequence>MLARTSRGMLRSAHVPWRHARGDALPNVEVNAASWARATARRLSTASPRPVLQSARVTDVAAPQDLKGKAALQEEGSVLLTERELQYRALQPPKGGVEADLRGLMASSDEPLSHTAADAGKIFSLERSSAFASLFFHTGLCGKGRQEQAAKTAAALVRPEVLELRDELLWRAARPADAQHSLRDSSGLVLVGERGHGKSWALNYAAAACEAAGWLVVLAPWAADWTMGVGARSAQEANEAYRVGDSDYFKAVPPELAGSDLYESPDASALLLQSGEERRKAYAHLAAGREPTLADMLLPSVRGEGDAFTDFPVPLRPVHDLLQELKLVTEMPAPPPPACRAILLHGERRRQNAPPNK</sequence>
<evidence type="ECO:0000256" key="2">
    <source>
        <dbReference type="ARBA" id="ARBA00009863"/>
    </source>
</evidence>
<dbReference type="GO" id="GO:0005763">
    <property type="term" value="C:mitochondrial small ribosomal subunit"/>
    <property type="evidence" value="ECO:0007669"/>
    <property type="project" value="TreeGrafter"/>
</dbReference>
<comment type="subcellular location">
    <subcellularLocation>
        <location evidence="1">Mitochondrion</location>
    </subcellularLocation>
</comment>
<name>A0A0D3KZV5_EMIH1</name>
<dbReference type="PaxDb" id="2903-EOD41290"/>
<keyword evidence="5" id="KW-0496">Mitochondrion</keyword>
<keyword evidence="4" id="KW-0689">Ribosomal protein</keyword>
<dbReference type="PANTHER" id="PTHR12810:SF0">
    <property type="entry name" value="SMALL RIBOSOMAL SUBUNIT PROTEIN MS29"/>
    <property type="match status" value="1"/>
</dbReference>
<evidence type="ECO:0000256" key="4">
    <source>
        <dbReference type="ARBA" id="ARBA00022980"/>
    </source>
</evidence>
<dbReference type="InterPro" id="IPR019368">
    <property type="entry name" value="Ribosomal_mS29"/>
</dbReference>
<dbReference type="PANTHER" id="PTHR12810">
    <property type="entry name" value="MITOCHONDRIAL 28S RIBOSOMAL PROTEIN S29"/>
    <property type="match status" value="1"/>
</dbReference>
<accession>A0A0D3KZV5</accession>
<evidence type="ECO:0000256" key="7">
    <source>
        <dbReference type="ARBA" id="ARBA00035140"/>
    </source>
</evidence>
<keyword evidence="9" id="KW-1185">Reference proteome</keyword>
<dbReference type="RefSeq" id="XP_005793719.1">
    <property type="nucleotide sequence ID" value="XM_005793662.1"/>
</dbReference>
<dbReference type="GeneID" id="17286560"/>
<keyword evidence="6" id="KW-0687">Ribonucleoprotein</keyword>
<reference evidence="9" key="1">
    <citation type="journal article" date="2013" name="Nature">
        <title>Pan genome of the phytoplankton Emiliania underpins its global distribution.</title>
        <authorList>
            <person name="Read B.A."/>
            <person name="Kegel J."/>
            <person name="Klute M.J."/>
            <person name="Kuo A."/>
            <person name="Lefebvre S.C."/>
            <person name="Maumus F."/>
            <person name="Mayer C."/>
            <person name="Miller J."/>
            <person name="Monier A."/>
            <person name="Salamov A."/>
            <person name="Young J."/>
            <person name="Aguilar M."/>
            <person name="Claverie J.M."/>
            <person name="Frickenhaus S."/>
            <person name="Gonzalez K."/>
            <person name="Herman E.K."/>
            <person name="Lin Y.C."/>
            <person name="Napier J."/>
            <person name="Ogata H."/>
            <person name="Sarno A.F."/>
            <person name="Shmutz J."/>
            <person name="Schroeder D."/>
            <person name="de Vargas C."/>
            <person name="Verret F."/>
            <person name="von Dassow P."/>
            <person name="Valentin K."/>
            <person name="Van de Peer Y."/>
            <person name="Wheeler G."/>
            <person name="Dacks J.B."/>
            <person name="Delwiche C.F."/>
            <person name="Dyhrman S.T."/>
            <person name="Glockner G."/>
            <person name="John U."/>
            <person name="Richards T."/>
            <person name="Worden A.Z."/>
            <person name="Zhang X."/>
            <person name="Grigoriev I.V."/>
            <person name="Allen A.E."/>
            <person name="Bidle K."/>
            <person name="Borodovsky M."/>
            <person name="Bowler C."/>
            <person name="Brownlee C."/>
            <person name="Cock J.M."/>
            <person name="Elias M."/>
            <person name="Gladyshev V.N."/>
            <person name="Groth M."/>
            <person name="Guda C."/>
            <person name="Hadaegh A."/>
            <person name="Iglesias-Rodriguez M.D."/>
            <person name="Jenkins J."/>
            <person name="Jones B.M."/>
            <person name="Lawson T."/>
            <person name="Leese F."/>
            <person name="Lindquist E."/>
            <person name="Lobanov A."/>
            <person name="Lomsadze A."/>
            <person name="Malik S.B."/>
            <person name="Marsh M.E."/>
            <person name="Mackinder L."/>
            <person name="Mock T."/>
            <person name="Mueller-Roeber B."/>
            <person name="Pagarete A."/>
            <person name="Parker M."/>
            <person name="Probert I."/>
            <person name="Quesneville H."/>
            <person name="Raines C."/>
            <person name="Rensing S.A."/>
            <person name="Riano-Pachon D.M."/>
            <person name="Richier S."/>
            <person name="Rokitta S."/>
            <person name="Shiraiwa Y."/>
            <person name="Soanes D.M."/>
            <person name="van der Giezen M."/>
            <person name="Wahlund T.M."/>
            <person name="Williams B."/>
            <person name="Wilson W."/>
            <person name="Wolfe G."/>
            <person name="Wurch L.L."/>
        </authorList>
    </citation>
    <scope>NUCLEOTIDE SEQUENCE</scope>
</reference>
<comment type="similarity">
    <text evidence="2">Belongs to the mitochondrion-specific ribosomal protein mS29 family.</text>
</comment>
<protein>
    <recommendedName>
        <fullName evidence="7">Small ribosomal subunit protein mS29</fullName>
    </recommendedName>
</protein>